<evidence type="ECO:0000256" key="1">
    <source>
        <dbReference type="SAM" id="MobiDB-lite"/>
    </source>
</evidence>
<feature type="domain" description="Aminoglycoside phosphotransferase" evidence="2">
    <location>
        <begin position="116"/>
        <end position="164"/>
    </location>
</feature>
<dbReference type="Pfam" id="PF01636">
    <property type="entry name" value="APH"/>
    <property type="match status" value="1"/>
</dbReference>
<comment type="caution">
    <text evidence="3">The sequence shown here is derived from an EMBL/GenBank/DDBJ whole genome shotgun (WGS) entry which is preliminary data.</text>
</comment>
<proteinExistence type="predicted"/>
<feature type="region of interest" description="Disordered" evidence="1">
    <location>
        <begin position="1"/>
        <end position="25"/>
    </location>
</feature>
<dbReference type="InterPro" id="IPR011009">
    <property type="entry name" value="Kinase-like_dom_sf"/>
</dbReference>
<evidence type="ECO:0000313" key="4">
    <source>
        <dbReference type="Proteomes" id="UP001500121"/>
    </source>
</evidence>
<keyword evidence="4" id="KW-1185">Reference proteome</keyword>
<gene>
    <name evidence="3" type="ORF">GCM10025783_30880</name>
</gene>
<dbReference type="EMBL" id="BAABLP010000009">
    <property type="protein sequence ID" value="GAA4755533.1"/>
    <property type="molecule type" value="Genomic_DNA"/>
</dbReference>
<dbReference type="Gene3D" id="3.90.1200.10">
    <property type="match status" value="1"/>
</dbReference>
<dbReference type="SUPFAM" id="SSF56112">
    <property type="entry name" value="Protein kinase-like (PK-like)"/>
    <property type="match status" value="1"/>
</dbReference>
<reference evidence="4" key="1">
    <citation type="journal article" date="2019" name="Int. J. Syst. Evol. Microbiol.">
        <title>The Global Catalogue of Microorganisms (GCM) 10K type strain sequencing project: providing services to taxonomists for standard genome sequencing and annotation.</title>
        <authorList>
            <consortium name="The Broad Institute Genomics Platform"/>
            <consortium name="The Broad Institute Genome Sequencing Center for Infectious Disease"/>
            <person name="Wu L."/>
            <person name="Ma J."/>
        </authorList>
    </citation>
    <scope>NUCLEOTIDE SEQUENCE [LARGE SCALE GENOMIC DNA]</scope>
    <source>
        <strain evidence="4">JCM 19015</strain>
    </source>
</reference>
<dbReference type="Proteomes" id="UP001500121">
    <property type="component" value="Unassembled WGS sequence"/>
</dbReference>
<evidence type="ECO:0000259" key="2">
    <source>
        <dbReference type="Pfam" id="PF01636"/>
    </source>
</evidence>
<sequence length="247" mass="26312">MTTDSGVPLPGGNSNAPVRYGDRVHRTAGPWTPTVHAYLAHLRSHGADAVPEPFGFDEQGREVLEFLPGAVPAYPLPDLVWSEAFLEDAARLLRRVHDASAGFPRAGGMWQQPAREPDEVVAVNDFAPYNLVVRNGRIAGVIDLDQASPGPRVRDLAHLAYRLAPLTAPGNVDGRTSGPRERGRRLRLLADAYGDVAPAAVLVAAVPLLDEIADHAEAAGRPDHAALYRADAARLAGDAEEVLRAAG</sequence>
<evidence type="ECO:0000313" key="3">
    <source>
        <dbReference type="EMBL" id="GAA4755533.1"/>
    </source>
</evidence>
<protein>
    <recommendedName>
        <fullName evidence="2">Aminoglycoside phosphotransferase domain-containing protein</fullName>
    </recommendedName>
</protein>
<name>A0ABP8ZGC0_9MICO</name>
<accession>A0ABP8ZGC0</accession>
<dbReference type="RefSeq" id="WP_345482244.1">
    <property type="nucleotide sequence ID" value="NZ_BAABLP010000009.1"/>
</dbReference>
<dbReference type="InterPro" id="IPR002575">
    <property type="entry name" value="Aminoglycoside_PTrfase"/>
</dbReference>
<organism evidence="3 4">
    <name type="scientific">Amnibacterium soli</name>
    <dbReference type="NCBI Taxonomy" id="1282736"/>
    <lineage>
        <taxon>Bacteria</taxon>
        <taxon>Bacillati</taxon>
        <taxon>Actinomycetota</taxon>
        <taxon>Actinomycetes</taxon>
        <taxon>Micrococcales</taxon>
        <taxon>Microbacteriaceae</taxon>
        <taxon>Amnibacterium</taxon>
    </lineage>
</organism>